<dbReference type="InterPro" id="IPR000626">
    <property type="entry name" value="Ubiquitin-like_dom"/>
</dbReference>
<organism evidence="8 9">
    <name type="scientific">Trypanosoma theileri</name>
    <dbReference type="NCBI Taxonomy" id="67003"/>
    <lineage>
        <taxon>Eukaryota</taxon>
        <taxon>Discoba</taxon>
        <taxon>Euglenozoa</taxon>
        <taxon>Kinetoplastea</taxon>
        <taxon>Metakinetoplastina</taxon>
        <taxon>Trypanosomatida</taxon>
        <taxon>Trypanosomatidae</taxon>
        <taxon>Trypanosoma</taxon>
    </lineage>
</organism>
<dbReference type="InterPro" id="IPR021109">
    <property type="entry name" value="Peptidase_aspartic_dom_sf"/>
</dbReference>
<comment type="similarity">
    <text evidence="1">Belongs to the DDI1 family.</text>
</comment>
<dbReference type="PROSITE" id="PS50053">
    <property type="entry name" value="UBIQUITIN_2"/>
    <property type="match status" value="1"/>
</dbReference>
<keyword evidence="3" id="KW-0064">Aspartyl protease</keyword>
<evidence type="ECO:0000256" key="3">
    <source>
        <dbReference type="ARBA" id="ARBA00022750"/>
    </source>
</evidence>
<reference evidence="8 9" key="1">
    <citation type="submission" date="2017-03" db="EMBL/GenBank/DDBJ databases">
        <title>An alternative strategy for trypanosome survival in the mammalian bloodstream revealed through genome and transcriptome analysis of the ubiquitous bovine parasite Trypanosoma (Megatrypanum) theileri.</title>
        <authorList>
            <person name="Kelly S."/>
            <person name="Ivens A."/>
            <person name="Mott A."/>
            <person name="O'Neill E."/>
            <person name="Emms D."/>
            <person name="Macleod O."/>
            <person name="Voorheis P."/>
            <person name="Matthews J."/>
            <person name="Matthews K."/>
            <person name="Carrington M."/>
        </authorList>
    </citation>
    <scope>NUCLEOTIDE SEQUENCE [LARGE SCALE GENOMIC DNA]</scope>
    <source>
        <strain evidence="8">Edinburgh</strain>
    </source>
</reference>
<dbReference type="GeneID" id="39983011"/>
<proteinExistence type="inferred from homology"/>
<dbReference type="Gene3D" id="2.40.70.10">
    <property type="entry name" value="Acid Proteases"/>
    <property type="match status" value="1"/>
</dbReference>
<dbReference type="InterPro" id="IPR029071">
    <property type="entry name" value="Ubiquitin-like_domsf"/>
</dbReference>
<keyword evidence="2" id="KW-0645">Protease</keyword>
<feature type="domain" description="Ubiquitin-like" evidence="6">
    <location>
        <begin position="1"/>
        <end position="71"/>
    </location>
</feature>
<dbReference type="InterPro" id="IPR009060">
    <property type="entry name" value="UBA-like_sf"/>
</dbReference>
<evidence type="ECO:0000256" key="1">
    <source>
        <dbReference type="ARBA" id="ARBA00009136"/>
    </source>
</evidence>
<feature type="compositionally biased region" description="Pro residues" evidence="5">
    <location>
        <begin position="81"/>
        <end position="94"/>
    </location>
</feature>
<name>A0A1X0P3Q1_9TRYP</name>
<dbReference type="InterPro" id="IPR015940">
    <property type="entry name" value="UBA"/>
</dbReference>
<evidence type="ECO:0000313" key="8">
    <source>
        <dbReference type="EMBL" id="ORC91189.1"/>
    </source>
</evidence>
<dbReference type="SUPFAM" id="SSF46934">
    <property type="entry name" value="UBA-like"/>
    <property type="match status" value="1"/>
</dbReference>
<dbReference type="Proteomes" id="UP000192257">
    <property type="component" value="Unassembled WGS sequence"/>
</dbReference>
<dbReference type="SUPFAM" id="SSF54236">
    <property type="entry name" value="Ubiquitin-like"/>
    <property type="match status" value="1"/>
</dbReference>
<accession>A0A1X0P3Q1</accession>
<dbReference type="Gene3D" id="3.10.20.90">
    <property type="entry name" value="Phosphatidylinositol 3-kinase Catalytic Subunit, Chain A, domain 1"/>
    <property type="match status" value="1"/>
</dbReference>
<dbReference type="CDD" id="cd14348">
    <property type="entry name" value="UBA_p47"/>
    <property type="match status" value="1"/>
</dbReference>
<dbReference type="Pfam" id="PF14555">
    <property type="entry name" value="UBA_4"/>
    <property type="match status" value="1"/>
</dbReference>
<gene>
    <name evidence="8" type="ORF">TM35_000061940</name>
</gene>
<dbReference type="GO" id="GO:0004190">
    <property type="term" value="F:aspartic-type endopeptidase activity"/>
    <property type="evidence" value="ECO:0007669"/>
    <property type="project" value="UniProtKB-KW"/>
</dbReference>
<dbReference type="CDD" id="cd05479">
    <property type="entry name" value="RP_DDI"/>
    <property type="match status" value="1"/>
</dbReference>
<feature type="domain" description="Peptidase A2" evidence="7">
    <location>
        <begin position="189"/>
        <end position="228"/>
    </location>
</feature>
<evidence type="ECO:0000256" key="5">
    <source>
        <dbReference type="SAM" id="MobiDB-lite"/>
    </source>
</evidence>
<keyword evidence="9" id="KW-1185">Reference proteome</keyword>
<evidence type="ECO:0000256" key="4">
    <source>
        <dbReference type="ARBA" id="ARBA00022801"/>
    </source>
</evidence>
<dbReference type="CDD" id="cd17039">
    <property type="entry name" value="Ubl_ubiquitin_like"/>
    <property type="match status" value="1"/>
</dbReference>
<evidence type="ECO:0000313" key="9">
    <source>
        <dbReference type="Proteomes" id="UP000192257"/>
    </source>
</evidence>
<evidence type="ECO:0000259" key="6">
    <source>
        <dbReference type="PROSITE" id="PS50053"/>
    </source>
</evidence>
<dbReference type="Gene3D" id="1.10.8.10">
    <property type="entry name" value="DNA helicase RuvA subunit, C-terminal domain"/>
    <property type="match status" value="1"/>
</dbReference>
<comment type="caution">
    <text evidence="8">The sequence shown here is derived from an EMBL/GenBank/DDBJ whole genome shotgun (WGS) entry which is preliminary data.</text>
</comment>
<dbReference type="InterPro" id="IPR019103">
    <property type="entry name" value="Peptidase_aspartic_DDI1-type"/>
</dbReference>
<dbReference type="AlphaFoldDB" id="A0A1X0P3Q1"/>
<dbReference type="PANTHER" id="PTHR12917:SF1">
    <property type="entry name" value="AT13091P"/>
    <property type="match status" value="1"/>
</dbReference>
<sequence>MVKIQCIDEKGNICTVDVDVNSLVDDMKAVLEVELGIPMDEQELRTASGMMLCSNETFSAQGIVSDTQLTVRRQPLQESQQPPPKPQPPKPQQQPQPQRSQQHPQQEERLSLDEARARIEQLFNARMAQGQGGWPMMNENDPNLQQRIYDHIQARNVDENLENALEHAPELFIPVTMLYVNCEINKHKVKAFIDSGAQKSIISARLAEECGLTRLINTKWKSLLRGVGAKQAIGHIHMTVVNLGGLFIPCSFCVLEDDNIDLIIGLDQLKRHRMIIDLKEFCLRIDDTAIPFLPDHEVPMGKIPDEEELQKLKGDANKSSESSSYPSTGVTSAGTAQTPGVAATAGAPTRTTGGTTGVSSHTSGSRQGGAINENAVANFMSLTGIDRERAILLLEAAGWDVNIAMSLLLDD</sequence>
<dbReference type="VEuPathDB" id="TriTrypDB:TM35_000061940"/>
<dbReference type="EMBL" id="NBCO01000006">
    <property type="protein sequence ID" value="ORC91189.1"/>
    <property type="molecule type" value="Genomic_DNA"/>
</dbReference>
<dbReference type="PROSITE" id="PS50175">
    <property type="entry name" value="ASP_PROT_RETROV"/>
    <property type="match status" value="1"/>
</dbReference>
<evidence type="ECO:0000256" key="2">
    <source>
        <dbReference type="ARBA" id="ARBA00022670"/>
    </source>
</evidence>
<dbReference type="Pfam" id="PF09668">
    <property type="entry name" value="Asp_protease"/>
    <property type="match status" value="1"/>
</dbReference>
<feature type="compositionally biased region" description="Polar residues" evidence="5">
    <location>
        <begin position="319"/>
        <end position="332"/>
    </location>
</feature>
<dbReference type="SMART" id="SM00165">
    <property type="entry name" value="UBA"/>
    <property type="match status" value="1"/>
</dbReference>
<dbReference type="PANTHER" id="PTHR12917">
    <property type="entry name" value="ASPARTYL PROTEASE DDI-RELATED"/>
    <property type="match status" value="1"/>
</dbReference>
<dbReference type="InterPro" id="IPR001995">
    <property type="entry name" value="Peptidase_A2_cat"/>
</dbReference>
<dbReference type="GO" id="GO:0006508">
    <property type="term" value="P:proteolysis"/>
    <property type="evidence" value="ECO:0007669"/>
    <property type="project" value="UniProtKB-KW"/>
</dbReference>
<feature type="region of interest" description="Disordered" evidence="5">
    <location>
        <begin position="74"/>
        <end position="109"/>
    </location>
</feature>
<feature type="region of interest" description="Disordered" evidence="5">
    <location>
        <begin position="311"/>
        <end position="369"/>
    </location>
</feature>
<evidence type="ECO:0000259" key="7">
    <source>
        <dbReference type="PROSITE" id="PS50175"/>
    </source>
</evidence>
<feature type="compositionally biased region" description="Low complexity" evidence="5">
    <location>
        <begin position="95"/>
        <end position="104"/>
    </location>
</feature>
<dbReference type="RefSeq" id="XP_028885255.1">
    <property type="nucleotide sequence ID" value="XM_029023231.1"/>
</dbReference>
<feature type="compositionally biased region" description="Low complexity" evidence="5">
    <location>
        <begin position="333"/>
        <end position="365"/>
    </location>
</feature>
<dbReference type="OrthoDB" id="1047367at2759"/>
<dbReference type="SUPFAM" id="SSF50630">
    <property type="entry name" value="Acid proteases"/>
    <property type="match status" value="1"/>
</dbReference>
<dbReference type="STRING" id="67003.A0A1X0P3Q1"/>
<protein>
    <submittedName>
        <fullName evidence="8">DNA-damage inducible protein DDI1-like protein</fullName>
    </submittedName>
</protein>
<keyword evidence="4" id="KW-0378">Hydrolase</keyword>